<feature type="region of interest" description="Disordered" evidence="1">
    <location>
        <begin position="1"/>
        <end position="97"/>
    </location>
</feature>
<evidence type="ECO:0000313" key="3">
    <source>
        <dbReference type="Proteomes" id="UP000813824"/>
    </source>
</evidence>
<evidence type="ECO:0000313" key="2">
    <source>
        <dbReference type="EMBL" id="KAH8096656.1"/>
    </source>
</evidence>
<keyword evidence="3" id="KW-1185">Reference proteome</keyword>
<feature type="compositionally biased region" description="Acidic residues" evidence="1">
    <location>
        <begin position="275"/>
        <end position="289"/>
    </location>
</feature>
<proteinExistence type="predicted"/>
<comment type="caution">
    <text evidence="2">The sequence shown here is derived from an EMBL/GenBank/DDBJ whole genome shotgun (WGS) entry which is preliminary data.</text>
</comment>
<feature type="compositionally biased region" description="Polar residues" evidence="1">
    <location>
        <begin position="30"/>
        <end position="57"/>
    </location>
</feature>
<protein>
    <submittedName>
        <fullName evidence="2">Uncharacterized protein</fullName>
    </submittedName>
</protein>
<feature type="region of interest" description="Disordered" evidence="1">
    <location>
        <begin position="257"/>
        <end position="510"/>
    </location>
</feature>
<feature type="compositionally biased region" description="Low complexity" evidence="1">
    <location>
        <begin position="428"/>
        <end position="458"/>
    </location>
</feature>
<name>A0A8K0ULH2_9AGAR</name>
<gene>
    <name evidence="2" type="ORF">BXZ70DRAFT_945552</name>
</gene>
<sequence>MFSFFKKPVIAPENVPLPESPPRSRVIQESDPSQVASGSHVRTQLRTPSPSIASGSAANGAHPSPAPTVSTTSNRGVSPTRPIEASPGDVPLPTPTPESLSALISSVPAKILYVYTLSRIPDASEDTIKTLAAFFDTLAPPPKLHCLRCHKDFVEVENDDRSCLVPHDDDSAEVERVGRGVALEARRTAAGTEYETLWGCCGKITEGNGDQGPPDGFCYEGKHTTDVKRARFRADSTPQDDKLVSCLRHNCHGIRDTMPRSARKRARPRVTYKESDDDNGSEGEADSGMEEMVKKSTGKAKPQSKAQPKGKGKAKEVEEDKMDVDEEGEGGEPDSASRAGSVRGKGKSKAKPPANPATPSSVPKRRGRPPKAKAPTKDSDVESVAASVKSAPATTKRRGRQPKSKMYVSDSEEEREERGRSVGPRGNGSKPVSVSGSPSRAPPTTTGPPRTRSQSRTRVQAMVSRLEASATTITSVPKTPLKPTSSRAKAAETEVDEEEAQPKKRRKVAS</sequence>
<evidence type="ECO:0000256" key="1">
    <source>
        <dbReference type="SAM" id="MobiDB-lite"/>
    </source>
</evidence>
<dbReference type="OrthoDB" id="3245731at2759"/>
<feature type="compositionally biased region" description="Polar residues" evidence="1">
    <location>
        <begin position="469"/>
        <end position="487"/>
    </location>
</feature>
<reference evidence="2" key="1">
    <citation type="journal article" date="2021" name="New Phytol.">
        <title>Evolutionary innovations through gain and loss of genes in the ectomycorrhizal Boletales.</title>
        <authorList>
            <person name="Wu G."/>
            <person name="Miyauchi S."/>
            <person name="Morin E."/>
            <person name="Kuo A."/>
            <person name="Drula E."/>
            <person name="Varga T."/>
            <person name="Kohler A."/>
            <person name="Feng B."/>
            <person name="Cao Y."/>
            <person name="Lipzen A."/>
            <person name="Daum C."/>
            <person name="Hundley H."/>
            <person name="Pangilinan J."/>
            <person name="Johnson J."/>
            <person name="Barry K."/>
            <person name="LaButti K."/>
            <person name="Ng V."/>
            <person name="Ahrendt S."/>
            <person name="Min B."/>
            <person name="Choi I.G."/>
            <person name="Park H."/>
            <person name="Plett J.M."/>
            <person name="Magnuson J."/>
            <person name="Spatafora J.W."/>
            <person name="Nagy L.G."/>
            <person name="Henrissat B."/>
            <person name="Grigoriev I.V."/>
            <person name="Yang Z.L."/>
            <person name="Xu J."/>
            <person name="Martin F.M."/>
        </authorList>
    </citation>
    <scope>NUCLEOTIDE SEQUENCE</scope>
    <source>
        <strain evidence="2">KKN 215</strain>
    </source>
</reference>
<feature type="compositionally biased region" description="Acidic residues" evidence="1">
    <location>
        <begin position="319"/>
        <end position="332"/>
    </location>
</feature>
<organism evidence="2 3">
    <name type="scientific">Cristinia sonorae</name>
    <dbReference type="NCBI Taxonomy" id="1940300"/>
    <lineage>
        <taxon>Eukaryota</taxon>
        <taxon>Fungi</taxon>
        <taxon>Dikarya</taxon>
        <taxon>Basidiomycota</taxon>
        <taxon>Agaricomycotina</taxon>
        <taxon>Agaricomycetes</taxon>
        <taxon>Agaricomycetidae</taxon>
        <taxon>Agaricales</taxon>
        <taxon>Pleurotineae</taxon>
        <taxon>Stephanosporaceae</taxon>
        <taxon>Cristinia</taxon>
    </lineage>
</organism>
<feature type="compositionally biased region" description="Polar residues" evidence="1">
    <location>
        <begin position="67"/>
        <end position="77"/>
    </location>
</feature>
<accession>A0A8K0ULH2</accession>
<feature type="compositionally biased region" description="Basic residues" evidence="1">
    <location>
        <begin position="261"/>
        <end position="270"/>
    </location>
</feature>
<dbReference type="Proteomes" id="UP000813824">
    <property type="component" value="Unassembled WGS sequence"/>
</dbReference>
<dbReference type="EMBL" id="JAEVFJ010000023">
    <property type="protein sequence ID" value="KAH8096656.1"/>
    <property type="molecule type" value="Genomic_DNA"/>
</dbReference>
<dbReference type="AlphaFoldDB" id="A0A8K0ULH2"/>